<protein>
    <recommendedName>
        <fullName evidence="1">F-box domain-containing protein</fullName>
    </recommendedName>
</protein>
<dbReference type="Gene3D" id="3.80.10.10">
    <property type="entry name" value="Ribonuclease Inhibitor"/>
    <property type="match status" value="1"/>
</dbReference>
<sequence length="374" mass="41496">MSSPTITSRHRALDLSLPNETLAAIFDDLAPPTLADIACVSRRFNGVAERILYSYINITDLLSESSPIPAKTLRCCQSILERPHLVETIKRLQIRWQGDFRTLSPQKLADACSEAGIALQSLTFLEALDIFLGPANLAVIPFQPIHAVERMVQRCQFPYLRYCSLGAEWAKGGQPYTDILPAFLALVPSLRRLKLSDHHTTMMLPPDALPALSYFRGSPETAAILLPGRPVQYLALIGQDSDVNRENLPKMAHTSVPLRSLDLSAMQVRPMLLRNISSHLSTIESLKVRLALRHTLHYAMSGITLLAGLSSVLSEFRHLVCFDLSPTEIDGTKQANFAEEASLCVEWSRACPTLKRIVFPSGTEWQLGEDGTWV</sequence>
<accession>A0AAD7CXU6</accession>
<dbReference type="InterPro" id="IPR036047">
    <property type="entry name" value="F-box-like_dom_sf"/>
</dbReference>
<evidence type="ECO:0000313" key="3">
    <source>
        <dbReference type="Proteomes" id="UP001221757"/>
    </source>
</evidence>
<evidence type="ECO:0000313" key="2">
    <source>
        <dbReference type="EMBL" id="KAJ7668338.1"/>
    </source>
</evidence>
<keyword evidence="3" id="KW-1185">Reference proteome</keyword>
<dbReference type="PROSITE" id="PS50181">
    <property type="entry name" value="FBOX"/>
    <property type="match status" value="1"/>
</dbReference>
<name>A0AAD7CXU6_MYCRO</name>
<reference evidence="2" key="1">
    <citation type="submission" date="2023-03" db="EMBL/GenBank/DDBJ databases">
        <title>Massive genome expansion in bonnet fungi (Mycena s.s.) driven by repeated elements and novel gene families across ecological guilds.</title>
        <authorList>
            <consortium name="Lawrence Berkeley National Laboratory"/>
            <person name="Harder C.B."/>
            <person name="Miyauchi S."/>
            <person name="Viragh M."/>
            <person name="Kuo A."/>
            <person name="Thoen E."/>
            <person name="Andreopoulos B."/>
            <person name="Lu D."/>
            <person name="Skrede I."/>
            <person name="Drula E."/>
            <person name="Henrissat B."/>
            <person name="Morin E."/>
            <person name="Kohler A."/>
            <person name="Barry K."/>
            <person name="LaButti K."/>
            <person name="Morin E."/>
            <person name="Salamov A."/>
            <person name="Lipzen A."/>
            <person name="Mereny Z."/>
            <person name="Hegedus B."/>
            <person name="Baldrian P."/>
            <person name="Stursova M."/>
            <person name="Weitz H."/>
            <person name="Taylor A."/>
            <person name="Grigoriev I.V."/>
            <person name="Nagy L.G."/>
            <person name="Martin F."/>
            <person name="Kauserud H."/>
        </authorList>
    </citation>
    <scope>NUCLEOTIDE SEQUENCE</scope>
    <source>
        <strain evidence="2">CBHHK067</strain>
    </source>
</reference>
<dbReference type="EMBL" id="JARKIE010000194">
    <property type="protein sequence ID" value="KAJ7668338.1"/>
    <property type="molecule type" value="Genomic_DNA"/>
</dbReference>
<organism evidence="2 3">
    <name type="scientific">Mycena rosella</name>
    <name type="common">Pink bonnet</name>
    <name type="synonym">Agaricus rosellus</name>
    <dbReference type="NCBI Taxonomy" id="1033263"/>
    <lineage>
        <taxon>Eukaryota</taxon>
        <taxon>Fungi</taxon>
        <taxon>Dikarya</taxon>
        <taxon>Basidiomycota</taxon>
        <taxon>Agaricomycotina</taxon>
        <taxon>Agaricomycetes</taxon>
        <taxon>Agaricomycetidae</taxon>
        <taxon>Agaricales</taxon>
        <taxon>Marasmiineae</taxon>
        <taxon>Mycenaceae</taxon>
        <taxon>Mycena</taxon>
    </lineage>
</organism>
<comment type="caution">
    <text evidence="2">The sequence shown here is derived from an EMBL/GenBank/DDBJ whole genome shotgun (WGS) entry which is preliminary data.</text>
</comment>
<gene>
    <name evidence="2" type="ORF">B0H17DRAFT_949904</name>
</gene>
<dbReference type="AlphaFoldDB" id="A0AAD7CXU6"/>
<dbReference type="InterPro" id="IPR032675">
    <property type="entry name" value="LRR_dom_sf"/>
</dbReference>
<dbReference type="SUPFAM" id="SSF52047">
    <property type="entry name" value="RNI-like"/>
    <property type="match status" value="1"/>
</dbReference>
<dbReference type="InterPro" id="IPR001810">
    <property type="entry name" value="F-box_dom"/>
</dbReference>
<proteinExistence type="predicted"/>
<feature type="domain" description="F-box" evidence="1">
    <location>
        <begin position="11"/>
        <end position="58"/>
    </location>
</feature>
<dbReference type="Proteomes" id="UP001221757">
    <property type="component" value="Unassembled WGS sequence"/>
</dbReference>
<dbReference type="SUPFAM" id="SSF81383">
    <property type="entry name" value="F-box domain"/>
    <property type="match status" value="1"/>
</dbReference>
<dbReference type="Pfam" id="PF12937">
    <property type="entry name" value="F-box-like"/>
    <property type="match status" value="1"/>
</dbReference>
<evidence type="ECO:0000259" key="1">
    <source>
        <dbReference type="PROSITE" id="PS50181"/>
    </source>
</evidence>